<dbReference type="KEGG" id="spq:SPAB_01584"/>
<accession>A0A6C6Z1G8</accession>
<name>A0A6C6Z1G8_SALPB</name>
<protein>
    <submittedName>
        <fullName evidence="1">Uncharacterized protein</fullName>
    </submittedName>
</protein>
<sequence>MSIVKSDYIYTKSSLITVVQIFYCIQTFRACYILAV</sequence>
<dbReference type="EMBL" id="CP000886">
    <property type="protein sequence ID" value="ABX66981.1"/>
    <property type="molecule type" value="Genomic_DNA"/>
</dbReference>
<organism evidence="1 2">
    <name type="scientific">Salmonella paratyphi B (strain ATCC BAA-1250 / SPB7)</name>
    <dbReference type="NCBI Taxonomy" id="1016998"/>
    <lineage>
        <taxon>Bacteria</taxon>
        <taxon>Pseudomonadati</taxon>
        <taxon>Pseudomonadota</taxon>
        <taxon>Gammaproteobacteria</taxon>
        <taxon>Enterobacterales</taxon>
        <taxon>Enterobacteriaceae</taxon>
        <taxon>Salmonella</taxon>
    </lineage>
</organism>
<dbReference type="AlphaFoldDB" id="A0A6C6Z1G8"/>
<evidence type="ECO:0000313" key="2">
    <source>
        <dbReference type="Proteomes" id="UP000008556"/>
    </source>
</evidence>
<dbReference type="Proteomes" id="UP000008556">
    <property type="component" value="Chromosome"/>
</dbReference>
<evidence type="ECO:0000313" key="1">
    <source>
        <dbReference type="EMBL" id="ABX66981.1"/>
    </source>
</evidence>
<gene>
    <name evidence="1" type="ordered locus">SPAB_01584</name>
</gene>
<proteinExistence type="predicted"/>
<reference evidence="1 2" key="1">
    <citation type="submission" date="2007-11" db="EMBL/GenBank/DDBJ databases">
        <authorList>
            <consortium name="The Salmonella enterica serovar Paratyphi B Genome Sequencing Project"/>
            <person name="McClelland M."/>
            <person name="Sanderson E.K."/>
            <person name="Porwollik S."/>
            <person name="Spieth J."/>
            <person name="Clifton W.S."/>
            <person name="Fulton R."/>
            <person name="Cordes M."/>
            <person name="Wollam A."/>
            <person name="Shah N."/>
            <person name="Pepin K."/>
            <person name="Bhonagiri V."/>
            <person name="Nash W."/>
            <person name="Johnson M."/>
            <person name="Thiruvilangam P."/>
            <person name="Wilson R."/>
        </authorList>
    </citation>
    <scope>NUCLEOTIDE SEQUENCE [LARGE SCALE GENOMIC DNA]</scope>
    <source>
        <strain evidence="2">ATCC BAA-1250 / SPB7</strain>
    </source>
</reference>